<dbReference type="AlphaFoldDB" id="A0A2C1LLT0"/>
<name>A0A2C1LLT0_BACCE</name>
<sequence>MIQKNYDANLFDLESTECRFIERLCCEFNHDFSDFLVLEIESNYLIEVVMDAFHNVFVINISLQEDKMEYWKCTFEPITRKDVIETIEKEFLLPKSPLLQRNLLQRSSEFRKEVMEFLLKVKAFK</sequence>
<dbReference type="EMBL" id="NUMG01000027">
    <property type="protein sequence ID" value="PGT99437.1"/>
    <property type="molecule type" value="Genomic_DNA"/>
</dbReference>
<proteinExistence type="predicted"/>
<protein>
    <submittedName>
        <fullName evidence="1">Uncharacterized protein</fullName>
    </submittedName>
</protein>
<dbReference type="RefSeq" id="WP_098858699.1">
    <property type="nucleotide sequence ID" value="NZ_NUMG01000027.1"/>
</dbReference>
<comment type="caution">
    <text evidence="1">The sequence shown here is derived from an EMBL/GenBank/DDBJ whole genome shotgun (WGS) entry which is preliminary data.</text>
</comment>
<evidence type="ECO:0000313" key="2">
    <source>
        <dbReference type="Proteomes" id="UP000225766"/>
    </source>
</evidence>
<dbReference type="Proteomes" id="UP000225766">
    <property type="component" value="Unassembled WGS sequence"/>
</dbReference>
<organism evidence="1 2">
    <name type="scientific">Bacillus cereus</name>
    <dbReference type="NCBI Taxonomy" id="1396"/>
    <lineage>
        <taxon>Bacteria</taxon>
        <taxon>Bacillati</taxon>
        <taxon>Bacillota</taxon>
        <taxon>Bacilli</taxon>
        <taxon>Bacillales</taxon>
        <taxon>Bacillaceae</taxon>
        <taxon>Bacillus</taxon>
        <taxon>Bacillus cereus group</taxon>
    </lineage>
</organism>
<accession>A0A2C1LLT0</accession>
<gene>
    <name evidence="1" type="ORF">COD19_19135</name>
</gene>
<reference evidence="1 2" key="1">
    <citation type="submission" date="2017-09" db="EMBL/GenBank/DDBJ databases">
        <title>Large-scale bioinformatics analysis of Bacillus genomes uncovers conserved roles of natural products in bacterial physiology.</title>
        <authorList>
            <consortium name="Agbiome Team Llc"/>
            <person name="Bleich R.M."/>
            <person name="Grubbs K.J."/>
            <person name="Santa Maria K.C."/>
            <person name="Allen S.E."/>
            <person name="Farag S."/>
            <person name="Shank E.A."/>
            <person name="Bowers A."/>
        </authorList>
    </citation>
    <scope>NUCLEOTIDE SEQUENCE [LARGE SCALE GENOMIC DNA]</scope>
    <source>
        <strain evidence="1 2">AFS040105</strain>
    </source>
</reference>
<evidence type="ECO:0000313" key="1">
    <source>
        <dbReference type="EMBL" id="PGT99437.1"/>
    </source>
</evidence>